<keyword evidence="12" id="KW-1185">Reference proteome</keyword>
<dbReference type="AlphaFoldDB" id="E4ZZL8"/>
<dbReference type="PANTHER" id="PTHR16515">
    <property type="entry name" value="PR DOMAIN ZINC FINGER PROTEIN"/>
    <property type="match status" value="1"/>
</dbReference>
<dbReference type="GO" id="GO:0005634">
    <property type="term" value="C:nucleus"/>
    <property type="evidence" value="ECO:0007669"/>
    <property type="project" value="UniProtKB-SubCell"/>
</dbReference>
<feature type="coiled-coil region" evidence="8">
    <location>
        <begin position="962"/>
        <end position="989"/>
    </location>
</feature>
<feature type="domain" description="C2H2-type" evidence="10">
    <location>
        <begin position="647"/>
        <end position="674"/>
    </location>
</feature>
<feature type="compositionally biased region" description="Low complexity" evidence="9">
    <location>
        <begin position="548"/>
        <end position="559"/>
    </location>
</feature>
<feature type="compositionally biased region" description="Polar residues" evidence="9">
    <location>
        <begin position="777"/>
        <end position="799"/>
    </location>
</feature>
<keyword evidence="4 7" id="KW-0863">Zinc-finger</keyword>
<dbReference type="Pfam" id="PF00096">
    <property type="entry name" value="zf-C2H2"/>
    <property type="match status" value="2"/>
</dbReference>
<evidence type="ECO:0000313" key="12">
    <source>
        <dbReference type="Proteomes" id="UP000002668"/>
    </source>
</evidence>
<dbReference type="eggNOG" id="KOG1721">
    <property type="taxonomic scope" value="Eukaryota"/>
</dbReference>
<dbReference type="GO" id="GO:0010468">
    <property type="term" value="P:regulation of gene expression"/>
    <property type="evidence" value="ECO:0007669"/>
    <property type="project" value="TreeGrafter"/>
</dbReference>
<feature type="domain" description="C2H2-type" evidence="10">
    <location>
        <begin position="619"/>
        <end position="646"/>
    </location>
</feature>
<dbReference type="HOGENOM" id="CLU_300168_0_0_1"/>
<keyword evidence="5" id="KW-0862">Zinc</keyword>
<evidence type="ECO:0000256" key="7">
    <source>
        <dbReference type="PROSITE-ProRule" id="PRU00042"/>
    </source>
</evidence>
<feature type="region of interest" description="Disordered" evidence="9">
    <location>
        <begin position="692"/>
        <end position="809"/>
    </location>
</feature>
<accession>E4ZZL8</accession>
<feature type="domain" description="C2H2-type" evidence="10">
    <location>
        <begin position="675"/>
        <end position="705"/>
    </location>
</feature>
<keyword evidence="2" id="KW-0479">Metal-binding</keyword>
<feature type="region of interest" description="Disordered" evidence="9">
    <location>
        <begin position="377"/>
        <end position="425"/>
    </location>
</feature>
<feature type="compositionally biased region" description="Low complexity" evidence="9">
    <location>
        <begin position="800"/>
        <end position="809"/>
    </location>
</feature>
<evidence type="ECO:0000256" key="8">
    <source>
        <dbReference type="SAM" id="Coils"/>
    </source>
</evidence>
<organism evidence="12">
    <name type="scientific">Leptosphaeria maculans (strain JN3 / isolate v23.1.3 / race Av1-4-5-6-7-8)</name>
    <name type="common">Blackleg fungus</name>
    <name type="synonym">Phoma lingam</name>
    <dbReference type="NCBI Taxonomy" id="985895"/>
    <lineage>
        <taxon>Eukaryota</taxon>
        <taxon>Fungi</taxon>
        <taxon>Dikarya</taxon>
        <taxon>Ascomycota</taxon>
        <taxon>Pezizomycotina</taxon>
        <taxon>Dothideomycetes</taxon>
        <taxon>Pleosporomycetidae</taxon>
        <taxon>Pleosporales</taxon>
        <taxon>Pleosporineae</taxon>
        <taxon>Leptosphaeriaceae</taxon>
        <taxon>Plenodomus</taxon>
        <taxon>Plenodomus lingam/Leptosphaeria maculans species complex</taxon>
    </lineage>
</organism>
<dbReference type="PROSITE" id="PS00028">
    <property type="entry name" value="ZINC_FINGER_C2H2_1"/>
    <property type="match status" value="2"/>
</dbReference>
<keyword evidence="6" id="KW-0539">Nucleus</keyword>
<dbReference type="EMBL" id="FP929130">
    <property type="protein sequence ID" value="CBX97134.1"/>
    <property type="molecule type" value="Genomic_DNA"/>
</dbReference>
<dbReference type="Proteomes" id="UP000002668">
    <property type="component" value="Genome"/>
</dbReference>
<protein>
    <recommendedName>
        <fullName evidence="10">C2H2-type domain-containing protein</fullName>
    </recommendedName>
</protein>
<evidence type="ECO:0000256" key="4">
    <source>
        <dbReference type="ARBA" id="ARBA00022771"/>
    </source>
</evidence>
<feature type="compositionally biased region" description="Low complexity" evidence="9">
    <location>
        <begin position="919"/>
        <end position="930"/>
    </location>
</feature>
<feature type="compositionally biased region" description="Acidic residues" evidence="9">
    <location>
        <begin position="731"/>
        <end position="740"/>
    </location>
</feature>
<evidence type="ECO:0000256" key="1">
    <source>
        <dbReference type="ARBA" id="ARBA00004123"/>
    </source>
</evidence>
<feature type="region of interest" description="Disordered" evidence="9">
    <location>
        <begin position="501"/>
        <end position="524"/>
    </location>
</feature>
<feature type="region of interest" description="Disordered" evidence="9">
    <location>
        <begin position="538"/>
        <end position="587"/>
    </location>
</feature>
<comment type="subcellular location">
    <subcellularLocation>
        <location evidence="1">Nucleus</location>
    </subcellularLocation>
</comment>
<proteinExistence type="predicted"/>
<dbReference type="SMART" id="SM00355">
    <property type="entry name" value="ZnF_C2H2"/>
    <property type="match status" value="3"/>
</dbReference>
<dbReference type="GO" id="GO:0008270">
    <property type="term" value="F:zinc ion binding"/>
    <property type="evidence" value="ECO:0007669"/>
    <property type="project" value="UniProtKB-KW"/>
</dbReference>
<gene>
    <name evidence="11" type="ORF">LEMA_P102650.1</name>
</gene>
<feature type="region of interest" description="Disordered" evidence="9">
    <location>
        <begin position="460"/>
        <end position="487"/>
    </location>
</feature>
<dbReference type="FunFam" id="3.30.160.60:FF:001666">
    <property type="entry name" value="MDS1 and EVI1 complex locus"/>
    <property type="match status" value="1"/>
</dbReference>
<evidence type="ECO:0000256" key="9">
    <source>
        <dbReference type="SAM" id="MobiDB-lite"/>
    </source>
</evidence>
<feature type="compositionally biased region" description="Basic and acidic residues" evidence="9">
    <location>
        <begin position="741"/>
        <end position="750"/>
    </location>
</feature>
<reference evidence="12" key="1">
    <citation type="journal article" date="2011" name="Nat. Commun.">
        <title>Effector diversification within compartments of the Leptosphaeria maculans genome affected by Repeat-Induced Point mutations.</title>
        <authorList>
            <person name="Rouxel T."/>
            <person name="Grandaubert J."/>
            <person name="Hane J.K."/>
            <person name="Hoede C."/>
            <person name="van de Wouw A.P."/>
            <person name="Couloux A."/>
            <person name="Dominguez V."/>
            <person name="Anthouard V."/>
            <person name="Bally P."/>
            <person name="Bourras S."/>
            <person name="Cozijnsen A.J."/>
            <person name="Ciuffetti L.M."/>
            <person name="Degrave A."/>
            <person name="Dilmaghani A."/>
            <person name="Duret L."/>
            <person name="Fudal I."/>
            <person name="Goodwin S.B."/>
            <person name="Gout L."/>
            <person name="Glaser N."/>
            <person name="Linglin J."/>
            <person name="Kema G.H.J."/>
            <person name="Lapalu N."/>
            <person name="Lawrence C.B."/>
            <person name="May K."/>
            <person name="Meyer M."/>
            <person name="Ollivier B."/>
            <person name="Poulain J."/>
            <person name="Schoch C.L."/>
            <person name="Simon A."/>
            <person name="Spatafora J.W."/>
            <person name="Stachowiak A."/>
            <person name="Turgeon B.G."/>
            <person name="Tyler B.M."/>
            <person name="Vincent D."/>
            <person name="Weissenbach J."/>
            <person name="Amselem J."/>
            <person name="Quesneville H."/>
            <person name="Oliver R.P."/>
            <person name="Wincker P."/>
            <person name="Balesdent M.-H."/>
            <person name="Howlett B.J."/>
        </authorList>
    </citation>
    <scope>NUCLEOTIDE SEQUENCE [LARGE SCALE GENOMIC DNA]</scope>
    <source>
        <strain evidence="12">JN3 / isolate v23.1.3 / race Av1-4-5-6-7-8</strain>
    </source>
</reference>
<dbReference type="InterPro" id="IPR013087">
    <property type="entry name" value="Znf_C2H2_type"/>
</dbReference>
<feature type="compositionally biased region" description="Polar residues" evidence="9">
    <location>
        <begin position="905"/>
        <end position="915"/>
    </location>
</feature>
<feature type="region of interest" description="Disordered" evidence="9">
    <location>
        <begin position="846"/>
        <end position="938"/>
    </location>
</feature>
<evidence type="ECO:0000259" key="10">
    <source>
        <dbReference type="PROSITE" id="PS50157"/>
    </source>
</evidence>
<keyword evidence="3" id="KW-0677">Repeat</keyword>
<dbReference type="InterPro" id="IPR050331">
    <property type="entry name" value="Zinc_finger"/>
</dbReference>
<dbReference type="PROSITE" id="PS50157">
    <property type="entry name" value="ZINC_FINGER_C2H2_2"/>
    <property type="match status" value="3"/>
</dbReference>
<dbReference type="InterPro" id="IPR036236">
    <property type="entry name" value="Znf_C2H2_sf"/>
</dbReference>
<evidence type="ECO:0000313" key="11">
    <source>
        <dbReference type="EMBL" id="CBX97134.1"/>
    </source>
</evidence>
<dbReference type="InParanoid" id="E4ZZL8"/>
<dbReference type="STRING" id="985895.E4ZZL8"/>
<evidence type="ECO:0000256" key="6">
    <source>
        <dbReference type="ARBA" id="ARBA00023242"/>
    </source>
</evidence>
<dbReference type="SUPFAM" id="SSF57667">
    <property type="entry name" value="beta-beta-alpha zinc fingers"/>
    <property type="match status" value="2"/>
</dbReference>
<sequence>MAEPSSFQAVADNWGGGARRSAASAYAACRGAHTAESCDDAMRLLKLLKEGGGSWWVWDFRLLGGVSGRGFCLLSKPPRTQPRWLASWAYRQFDHGHAGQPRMRLSALVLLSLSLLSAQSLRTPVVGEPAHSSATTSFQLFVIGSTSLRRAPSNIPQPCDAAISRNCRLALRAAPGPDEQTPAAIPPSLVSLPIAHAQCHSYSLHTVRCVCVCVCNSRTHSPGLSFAASHALWPLSSVAFPSPGPPIAVVTGTTCDPRPSRLCCALRIPWSLILGRWLSGHQTVIALAGPASASATERVCEAINCAVAKLALSSRSVPLKRECVLPQQYVREPLGWPCRASPFRQRADAALQTSFAHIPSPASPPPRTMAASTRAITPTHTGPFAPPNRPTTPGSTARNAHGGATFGTHLTKSPRGLSPRLSPAPLTGAAALADERRYREQTARQTSPNPAAAALQSLTANNSQPMSRPSDAPPTLPPMTAQGDKAAKPALMIPEQAGVTGDAMHTSPVSLSSFGDGDATATQGAPTIDVMASPVGNAAQEGVPQQPPQQQQQQPQQQHQHQHQPHHQLIAPNPTDNPGNRAFTFPGPMPLEDPRAPARQMSLPGYGQNTPKSPSTKRHKCPYCSTDFTRHHNLKSHLLTHSQEKPYECPTCQARFRRLHDLKRHTKLHTGERPHTCFKCGRRFARGDALARHNKGQGGCAGRRSSFGMDGEEMGDGKAGEGMDGVVYTGEPDEEDELDDEGRRVSEPARKRQNTGNSAQGSYHQHSSTYPPVAANRASTLPSTSRPYYPAASTQGTNLSPKAAPSSISSIHNANQSNVFAHGSMTESPKPLSPGQQEHRRLGAPEANMHGSRSPSISQHMYGRARGTPPMALAPPTVNGAPHLPSLPGLNPMASKQGSMGGKTNGPSLLQNQTMAAPGTSSQPGSMSSHGGSGSSMREVMGNQVDVWQYVRDIEARMARMEKEHNERISTLQNEITTLRAQLAQQHVNNTQAQQQGH</sequence>
<dbReference type="OrthoDB" id="8117402at2759"/>
<evidence type="ECO:0000256" key="5">
    <source>
        <dbReference type="ARBA" id="ARBA00022833"/>
    </source>
</evidence>
<dbReference type="PANTHER" id="PTHR16515:SF49">
    <property type="entry name" value="GASTRULA ZINC FINGER PROTEIN XLCGF49.1-LIKE-RELATED"/>
    <property type="match status" value="1"/>
</dbReference>
<dbReference type="GeneID" id="13283488"/>
<dbReference type="FunFam" id="3.30.160.60:FF:000446">
    <property type="entry name" value="Zinc finger protein"/>
    <property type="match status" value="1"/>
</dbReference>
<feature type="compositionally biased region" description="Polar residues" evidence="9">
    <location>
        <begin position="754"/>
        <end position="770"/>
    </location>
</feature>
<evidence type="ECO:0000256" key="2">
    <source>
        <dbReference type="ARBA" id="ARBA00022723"/>
    </source>
</evidence>
<name>E4ZZL8_LEPMJ</name>
<dbReference type="VEuPathDB" id="FungiDB:LEMA_P102650.1"/>
<evidence type="ECO:0000256" key="3">
    <source>
        <dbReference type="ARBA" id="ARBA00022737"/>
    </source>
</evidence>
<dbReference type="Gene3D" id="3.30.160.60">
    <property type="entry name" value="Classic Zinc Finger"/>
    <property type="match status" value="3"/>
</dbReference>
<keyword evidence="8" id="KW-0175">Coiled coil</keyword>